<keyword evidence="3" id="KW-1185">Reference proteome</keyword>
<dbReference type="NCBIfam" id="NF005675">
    <property type="entry name" value="PRK07468.1"/>
    <property type="match status" value="1"/>
</dbReference>
<comment type="similarity">
    <text evidence="1">Belongs to the enoyl-CoA hydratase/isomerase family.</text>
</comment>
<dbReference type="Pfam" id="PF00378">
    <property type="entry name" value="ECH_1"/>
    <property type="match status" value="1"/>
</dbReference>
<dbReference type="PANTHER" id="PTHR42964:SF1">
    <property type="entry name" value="POLYKETIDE BIOSYNTHESIS ENOYL-COA HYDRATASE PKSH-RELATED"/>
    <property type="match status" value="1"/>
</dbReference>
<dbReference type="OrthoDB" id="9795613at2"/>
<dbReference type="PANTHER" id="PTHR42964">
    <property type="entry name" value="ENOYL-COA HYDRATASE"/>
    <property type="match status" value="1"/>
</dbReference>
<proteinExistence type="inferred from homology"/>
<organism evidence="2 3">
    <name type="scientific">Oceanicella actignis</name>
    <dbReference type="NCBI Taxonomy" id="1189325"/>
    <lineage>
        <taxon>Bacteria</taxon>
        <taxon>Pseudomonadati</taxon>
        <taxon>Pseudomonadota</taxon>
        <taxon>Alphaproteobacteria</taxon>
        <taxon>Rhodobacterales</taxon>
        <taxon>Paracoccaceae</taxon>
        <taxon>Oceanicella</taxon>
    </lineage>
</organism>
<dbReference type="Gene3D" id="1.10.12.10">
    <property type="entry name" value="Lyase 2-enoyl-coa Hydratase, Chain A, domain 2"/>
    <property type="match status" value="1"/>
</dbReference>
<protein>
    <submittedName>
        <fullName evidence="2">Methylglutaconyl-CoA hydratase</fullName>
    </submittedName>
</protein>
<dbReference type="EMBL" id="FRDL01000004">
    <property type="protein sequence ID" value="SHN66046.1"/>
    <property type="molecule type" value="Genomic_DNA"/>
</dbReference>
<accession>A0A1M7T5P3</accession>
<dbReference type="STRING" id="1189325.SAMN04488119_104202"/>
<dbReference type="InterPro" id="IPR014748">
    <property type="entry name" value="Enoyl-CoA_hydra_C"/>
</dbReference>
<evidence type="ECO:0000256" key="1">
    <source>
        <dbReference type="ARBA" id="ARBA00005254"/>
    </source>
</evidence>
<sequence length="266" mass="28095">MPETIAIDVDARGVATLTLSRPDKHNALSAAMIAELTEAAAALGADPAVRAVVLTGAGESFCAGGDLAWMRQQFAATRQQRIAEAMRLARMLKALNELPKPLIGRVNGQAFGGGIGMMAVCDVCVAARGARFGLTEARLGLIPATISPYVIARMTEGMARRVFMSARLFDADEARELGLVARVVEPDELDDAVAREVKPYLSAAPGAVARCKALARALGPTIDDAVIAMTAERLADAWEDPEAHEGVSAFFERRPPRWAAKGGQGS</sequence>
<dbReference type="CDD" id="cd06558">
    <property type="entry name" value="crotonase-like"/>
    <property type="match status" value="1"/>
</dbReference>
<dbReference type="AlphaFoldDB" id="A0A1M7T5P3"/>
<dbReference type="GO" id="GO:0008300">
    <property type="term" value="P:isoprenoid catabolic process"/>
    <property type="evidence" value="ECO:0007669"/>
    <property type="project" value="TreeGrafter"/>
</dbReference>
<dbReference type="InterPro" id="IPR029045">
    <property type="entry name" value="ClpP/crotonase-like_dom_sf"/>
</dbReference>
<reference evidence="2 3" key="1">
    <citation type="submission" date="2016-12" db="EMBL/GenBank/DDBJ databases">
        <authorList>
            <person name="Song W.-J."/>
            <person name="Kurnit D.M."/>
        </authorList>
    </citation>
    <scope>NUCLEOTIDE SEQUENCE [LARGE SCALE GENOMIC DNA]</scope>
    <source>
        <strain evidence="2 3">CGMCC 1.10808</strain>
    </source>
</reference>
<dbReference type="SUPFAM" id="SSF52096">
    <property type="entry name" value="ClpP/crotonase"/>
    <property type="match status" value="1"/>
</dbReference>
<dbReference type="Gene3D" id="3.90.226.10">
    <property type="entry name" value="2-enoyl-CoA Hydratase, Chain A, domain 1"/>
    <property type="match status" value="1"/>
</dbReference>
<dbReference type="GO" id="GO:0003824">
    <property type="term" value="F:catalytic activity"/>
    <property type="evidence" value="ECO:0007669"/>
    <property type="project" value="UniProtKB-ARBA"/>
</dbReference>
<dbReference type="InterPro" id="IPR051683">
    <property type="entry name" value="Enoyl-CoA_Hydratase/Isomerase"/>
</dbReference>
<gene>
    <name evidence="2" type="ORF">SAMN05216200_104202</name>
</gene>
<name>A0A1M7T5P3_9RHOB</name>
<dbReference type="InterPro" id="IPR001753">
    <property type="entry name" value="Enoyl-CoA_hydra/iso"/>
</dbReference>
<evidence type="ECO:0000313" key="2">
    <source>
        <dbReference type="EMBL" id="SHN66046.1"/>
    </source>
</evidence>
<dbReference type="Proteomes" id="UP000184066">
    <property type="component" value="Unassembled WGS sequence"/>
</dbReference>
<dbReference type="RefSeq" id="WP_072747155.1">
    <property type="nucleotide sequence ID" value="NZ_FOHL01000004.1"/>
</dbReference>
<evidence type="ECO:0000313" key="3">
    <source>
        <dbReference type="Proteomes" id="UP000184066"/>
    </source>
</evidence>